<dbReference type="Proteomes" id="UP000039865">
    <property type="component" value="Unassembled WGS sequence"/>
</dbReference>
<proteinExistence type="predicted"/>
<keyword evidence="1" id="KW-0479">Metal-binding</keyword>
<sequence length="846" mass="99923">MKFERRNPDPPEAIKKYTQRDLYNQYREDNGIRDSIDPDTDLGRQIIYKLRLGLSLYQNPIIHSIYQITPAKKQTQQIDSQLQFRRELLLDSWVTKDEIENTSDILGKGKGFNFGKPQCFTIGKRLDLSEQLQNLEFPKSLTLYLYQLDVGQAFCYPDKVTKEESRQIQLPNNYDSVFIHLKDSPFDIHQSQNQYSRNYLIYKEEQITPLFKVSFKVLNKVAIPFQMARNEIKTCEECKEPATLFCKNEDQFFCNQCDYTWHNINSQSPKQNDDQNFEDHIRYDLIELESLADNFQKDYGHCESHNKRVYEFYCGYCKEAMCALCIVDQQEKHQPKYEHPIMELSTAYDQALRSLKRRNDEVEMKQYLIREQMQQVIEQMKRLKSNSDDVEERLYALLTETLQLLKIKFEEKSNILKNDFSELQRQESEMKFLEDFMVKQAHECDPIQFLQIWDAYQYNMKQIARQKIELTEVPIDLKLEGRPIIISTSGGITKEQFQEYKTQQSNDLKSSLLSKVKLSITKHLTQSPQIDIKRDFNDSKINFNERSMISQRKQQSYNENTQQLLSKKEKRKVLRDKIDHLHSKLSDQFLQQRSQKGDSITISEKNADNSIIQKSIFGVFHKFYPQMINQDLDSRFLSRVFRGSNILSDINKSLLYFNLPYDPILKDRHQPQQLFPPLNSDEKLPQIYQVIDFFERKKAHLMPNIILMQVEIRGQRNIVGGYSSHGWTRDSQVTNFVNGLDLSMHLGGDETSFMFNLTHNLRFEATKVKDTIYTQAAQTYLANDDTFEEENTNSDDIEYDDDGEQILQKIQMKNKKRSKKRNKNNLNSYIMKFGETDLLIAVSLNQ</sequence>
<feature type="domain" description="B box-type" evidence="3">
    <location>
        <begin position="297"/>
        <end position="344"/>
    </location>
</feature>
<name>A0A078A2M1_STYLE</name>
<reference evidence="4 5" key="1">
    <citation type="submission" date="2014-06" db="EMBL/GenBank/DDBJ databases">
        <authorList>
            <person name="Swart Estienne"/>
        </authorList>
    </citation>
    <scope>NUCLEOTIDE SEQUENCE [LARGE SCALE GENOMIC DNA]</scope>
    <source>
        <strain evidence="4 5">130c</strain>
    </source>
</reference>
<keyword evidence="2" id="KW-0175">Coiled coil</keyword>
<evidence type="ECO:0000256" key="1">
    <source>
        <dbReference type="PROSITE-ProRule" id="PRU00024"/>
    </source>
</evidence>
<feature type="coiled-coil region" evidence="2">
    <location>
        <begin position="373"/>
        <end position="426"/>
    </location>
</feature>
<evidence type="ECO:0000313" key="5">
    <source>
        <dbReference type="Proteomes" id="UP000039865"/>
    </source>
</evidence>
<dbReference type="OrthoDB" id="153872at2759"/>
<evidence type="ECO:0000313" key="4">
    <source>
        <dbReference type="EMBL" id="CDW76335.1"/>
    </source>
</evidence>
<accession>A0A078A2M1</accession>
<gene>
    <name evidence="4" type="primary">Contig10822.g11569</name>
    <name evidence="4" type="ORF">STYLEM_5335</name>
</gene>
<dbReference type="AlphaFoldDB" id="A0A078A2M1"/>
<dbReference type="InterPro" id="IPR000315">
    <property type="entry name" value="Znf_B-box"/>
</dbReference>
<organism evidence="4 5">
    <name type="scientific">Stylonychia lemnae</name>
    <name type="common">Ciliate</name>
    <dbReference type="NCBI Taxonomy" id="5949"/>
    <lineage>
        <taxon>Eukaryota</taxon>
        <taxon>Sar</taxon>
        <taxon>Alveolata</taxon>
        <taxon>Ciliophora</taxon>
        <taxon>Intramacronucleata</taxon>
        <taxon>Spirotrichea</taxon>
        <taxon>Stichotrichia</taxon>
        <taxon>Sporadotrichida</taxon>
        <taxon>Oxytrichidae</taxon>
        <taxon>Stylonychinae</taxon>
        <taxon>Stylonychia</taxon>
    </lineage>
</organism>
<dbReference type="Pfam" id="PF00643">
    <property type="entry name" value="zf-B_box"/>
    <property type="match status" value="1"/>
</dbReference>
<dbReference type="EMBL" id="CCKQ01005180">
    <property type="protein sequence ID" value="CDW76335.1"/>
    <property type="molecule type" value="Genomic_DNA"/>
</dbReference>
<dbReference type="SUPFAM" id="SSF57845">
    <property type="entry name" value="B-box zinc-binding domain"/>
    <property type="match status" value="1"/>
</dbReference>
<evidence type="ECO:0000256" key="2">
    <source>
        <dbReference type="SAM" id="Coils"/>
    </source>
</evidence>
<dbReference type="Gene3D" id="3.30.160.60">
    <property type="entry name" value="Classic Zinc Finger"/>
    <property type="match status" value="1"/>
</dbReference>
<protein>
    <submittedName>
        <fullName evidence="4">B-box zinc finger family protein</fullName>
    </submittedName>
</protein>
<evidence type="ECO:0000259" key="3">
    <source>
        <dbReference type="PROSITE" id="PS50119"/>
    </source>
</evidence>
<dbReference type="GO" id="GO:0008270">
    <property type="term" value="F:zinc ion binding"/>
    <property type="evidence" value="ECO:0007669"/>
    <property type="project" value="UniProtKB-KW"/>
</dbReference>
<keyword evidence="1" id="KW-0863">Zinc-finger</keyword>
<dbReference type="InParanoid" id="A0A078A2M1"/>
<keyword evidence="5" id="KW-1185">Reference proteome</keyword>
<dbReference type="PROSITE" id="PS50119">
    <property type="entry name" value="ZF_BBOX"/>
    <property type="match status" value="2"/>
</dbReference>
<keyword evidence="1" id="KW-0862">Zinc</keyword>
<feature type="domain" description="B box-type" evidence="3">
    <location>
        <begin position="230"/>
        <end position="263"/>
    </location>
</feature>